<keyword evidence="4 7" id="KW-1133">Transmembrane helix</keyword>
<dbReference type="Pfam" id="PF00950">
    <property type="entry name" value="ABC-3"/>
    <property type="match status" value="1"/>
</dbReference>
<dbReference type="PANTHER" id="PTHR30477:SF18">
    <property type="entry name" value="METAL TRANSPORT SYSTEM MEMBRANE PROTEIN CT_417-RELATED"/>
    <property type="match status" value="1"/>
</dbReference>
<dbReference type="RefSeq" id="WP_236890769.1">
    <property type="nucleotide sequence ID" value="NZ_AP024488.1"/>
</dbReference>
<evidence type="ECO:0000256" key="3">
    <source>
        <dbReference type="ARBA" id="ARBA00022692"/>
    </source>
</evidence>
<dbReference type="PANTHER" id="PTHR30477">
    <property type="entry name" value="ABC-TRANSPORTER METAL-BINDING PROTEIN"/>
    <property type="match status" value="1"/>
</dbReference>
<accession>A0ABN6EY91</accession>
<organism evidence="8 9">
    <name type="scientific">Desulfoluna limicola</name>
    <dbReference type="NCBI Taxonomy" id="2810562"/>
    <lineage>
        <taxon>Bacteria</taxon>
        <taxon>Pseudomonadati</taxon>
        <taxon>Thermodesulfobacteriota</taxon>
        <taxon>Desulfobacteria</taxon>
        <taxon>Desulfobacterales</taxon>
        <taxon>Desulfolunaceae</taxon>
        <taxon>Desulfoluna</taxon>
    </lineage>
</organism>
<dbReference type="Proteomes" id="UP001320148">
    <property type="component" value="Chromosome"/>
</dbReference>
<evidence type="ECO:0000256" key="7">
    <source>
        <dbReference type="SAM" id="Phobius"/>
    </source>
</evidence>
<evidence type="ECO:0000256" key="4">
    <source>
        <dbReference type="ARBA" id="ARBA00022989"/>
    </source>
</evidence>
<comment type="subcellular location">
    <subcellularLocation>
        <location evidence="6">Cell membrane</location>
        <topology evidence="6">Multi-pass membrane protein</topology>
    </subcellularLocation>
    <subcellularLocation>
        <location evidence="1">Membrane</location>
        <topology evidence="1">Multi-pass membrane protein</topology>
    </subcellularLocation>
</comment>
<comment type="similarity">
    <text evidence="2 6">Belongs to the ABC-3 integral membrane protein family.</text>
</comment>
<gene>
    <name evidence="8" type="ORF">DSLASN_00850</name>
</gene>
<feature type="transmembrane region" description="Helical" evidence="7">
    <location>
        <begin position="184"/>
        <end position="215"/>
    </location>
</feature>
<feature type="transmembrane region" description="Helical" evidence="7">
    <location>
        <begin position="42"/>
        <end position="63"/>
    </location>
</feature>
<evidence type="ECO:0000313" key="9">
    <source>
        <dbReference type="Proteomes" id="UP001320148"/>
    </source>
</evidence>
<feature type="transmembrane region" description="Helical" evidence="7">
    <location>
        <begin position="258"/>
        <end position="278"/>
    </location>
</feature>
<evidence type="ECO:0000256" key="2">
    <source>
        <dbReference type="ARBA" id="ARBA00008034"/>
    </source>
</evidence>
<name>A0ABN6EY91_9BACT</name>
<keyword evidence="3 6" id="KW-0812">Transmembrane</keyword>
<dbReference type="Gene3D" id="1.10.3470.10">
    <property type="entry name" value="ABC transporter involved in vitamin B12 uptake, BtuC"/>
    <property type="match status" value="1"/>
</dbReference>
<evidence type="ECO:0000313" key="8">
    <source>
        <dbReference type="EMBL" id="BCS94453.1"/>
    </source>
</evidence>
<feature type="transmembrane region" description="Helical" evidence="7">
    <location>
        <begin position="103"/>
        <end position="123"/>
    </location>
</feature>
<protein>
    <submittedName>
        <fullName evidence="8">Metal ABC transporter permease</fullName>
    </submittedName>
</protein>
<keyword evidence="9" id="KW-1185">Reference proteome</keyword>
<dbReference type="EMBL" id="AP024488">
    <property type="protein sequence ID" value="BCS94453.1"/>
    <property type="molecule type" value="Genomic_DNA"/>
</dbReference>
<evidence type="ECO:0000256" key="5">
    <source>
        <dbReference type="ARBA" id="ARBA00023136"/>
    </source>
</evidence>
<feature type="transmembrane region" description="Helical" evidence="7">
    <location>
        <begin position="144"/>
        <end position="164"/>
    </location>
</feature>
<dbReference type="InterPro" id="IPR037294">
    <property type="entry name" value="ABC_BtuC-like"/>
</dbReference>
<sequence>MTDFFFALLDPSSSFLRLALMAGTLASFSFGIMGTYVVTRRIGYLAGAIAHCVFGGIGAALYLKHRWGLTWLDPIHGALISAIVAAVIIGLVSMKAGEREDSIIGALWAVGMAAGLIFIDLTPGYFELSSYLFGDILLISRQDILLVAGLDLVIIALAVIYHHTFQAVCFDEEFATLRGINTSFFYILLLVMTAVTVVLLVRLVGVIMVIAMLTLPAAAASTLSRRLSTIMVLAIVFSLLFNWAGLALSYTLDLSTGPVIISVAGLVYLGLLALNRLLPTRE</sequence>
<dbReference type="InterPro" id="IPR001626">
    <property type="entry name" value="ABC_TroCD"/>
</dbReference>
<dbReference type="SUPFAM" id="SSF81345">
    <property type="entry name" value="ABC transporter involved in vitamin B12 uptake, BtuC"/>
    <property type="match status" value="1"/>
</dbReference>
<keyword evidence="5 7" id="KW-0472">Membrane</keyword>
<reference evidence="8 9" key="1">
    <citation type="submission" date="2021-02" db="EMBL/GenBank/DDBJ databases">
        <title>Complete genome of Desulfoluna sp. strain ASN36.</title>
        <authorList>
            <person name="Takahashi A."/>
            <person name="Kojima H."/>
            <person name="Fukui M."/>
        </authorList>
    </citation>
    <scope>NUCLEOTIDE SEQUENCE [LARGE SCALE GENOMIC DNA]</scope>
    <source>
        <strain evidence="8 9">ASN36</strain>
    </source>
</reference>
<keyword evidence="6" id="KW-0813">Transport</keyword>
<proteinExistence type="inferred from homology"/>
<feature type="transmembrane region" description="Helical" evidence="7">
    <location>
        <begin position="75"/>
        <end position="97"/>
    </location>
</feature>
<evidence type="ECO:0000256" key="6">
    <source>
        <dbReference type="RuleBase" id="RU003943"/>
    </source>
</evidence>
<evidence type="ECO:0000256" key="1">
    <source>
        <dbReference type="ARBA" id="ARBA00004141"/>
    </source>
</evidence>
<feature type="transmembrane region" description="Helical" evidence="7">
    <location>
        <begin position="15"/>
        <end position="36"/>
    </location>
</feature>
<feature type="transmembrane region" description="Helical" evidence="7">
    <location>
        <begin position="227"/>
        <end position="252"/>
    </location>
</feature>